<gene>
    <name evidence="1" type="ORF">OHX15_10250</name>
</gene>
<sequence>MARTDWLVGRDRSAAAADRIYQAASDIVLRKGFEALTIGALAQRVHCSPATIYRHVGGKTEIMEAVTLRLSMQVVGAVRAAIVDLEGAERVATAVVVALELIRAQPLGHVIMNNVVPGLGGDWLTDSRLIASIAEEIIGRRDEAAAQWLIRATLALWLWPGQDRDSEVDMVRRFIGPALGSP</sequence>
<dbReference type="EMBL" id="JAOXLN010000008">
    <property type="protein sequence ID" value="MDZ5085767.1"/>
    <property type="molecule type" value="Genomic_DNA"/>
</dbReference>
<reference evidence="1 2" key="1">
    <citation type="journal article" date="2021" name="Chemosphere">
        <title>Bioballs carrying a syntrophic Rhodococcus and Mycolicibacterium consortium for simultaneous sorption and biodegradation of fuel oil in contaminated freshwater.</title>
        <authorList>
            <person name="Naloka K."/>
            <person name="Polrit D."/>
            <person name="Muangchinda C."/>
            <person name="Thoetkiattikul H."/>
            <person name="Pinyakong O."/>
        </authorList>
    </citation>
    <scope>NUCLEOTIDE SEQUENCE [LARGE SCALE GENOMIC DNA]</scope>
    <source>
        <strain evidence="1 2">J101</strain>
    </source>
</reference>
<protein>
    <submittedName>
        <fullName evidence="1">TetR/AcrR family transcriptional regulator</fullName>
    </submittedName>
</protein>
<accession>A0ACC6MFS9</accession>
<proteinExistence type="predicted"/>
<organism evidence="1 2">
    <name type="scientific">Mycolicibacterium parafortuitum</name>
    <name type="common">Mycobacterium parafortuitum</name>
    <dbReference type="NCBI Taxonomy" id="39692"/>
    <lineage>
        <taxon>Bacteria</taxon>
        <taxon>Bacillati</taxon>
        <taxon>Actinomycetota</taxon>
        <taxon>Actinomycetes</taxon>
        <taxon>Mycobacteriales</taxon>
        <taxon>Mycobacteriaceae</taxon>
        <taxon>Mycolicibacterium</taxon>
    </lineage>
</organism>
<evidence type="ECO:0000313" key="1">
    <source>
        <dbReference type="EMBL" id="MDZ5085767.1"/>
    </source>
</evidence>
<evidence type="ECO:0000313" key="2">
    <source>
        <dbReference type="Proteomes" id="UP001289645"/>
    </source>
</evidence>
<keyword evidence="2" id="KW-1185">Reference proteome</keyword>
<comment type="caution">
    <text evidence="1">The sequence shown here is derived from an EMBL/GenBank/DDBJ whole genome shotgun (WGS) entry which is preliminary data.</text>
</comment>
<dbReference type="Proteomes" id="UP001289645">
    <property type="component" value="Unassembled WGS sequence"/>
</dbReference>
<name>A0ACC6MFS9_MYCPF</name>